<dbReference type="InterPro" id="IPR036505">
    <property type="entry name" value="Amidase/PGRP_sf"/>
</dbReference>
<feature type="region of interest" description="Disordered" evidence="1">
    <location>
        <begin position="269"/>
        <end position="315"/>
    </location>
</feature>
<dbReference type="SUPFAM" id="SSF54106">
    <property type="entry name" value="LysM domain"/>
    <property type="match status" value="1"/>
</dbReference>
<feature type="domain" description="LysM" evidence="2">
    <location>
        <begin position="178"/>
        <end position="222"/>
    </location>
</feature>
<gene>
    <name evidence="3" type="ORF">ACFYQT_39970</name>
</gene>
<dbReference type="InterPro" id="IPR036779">
    <property type="entry name" value="LysM_dom_sf"/>
</dbReference>
<dbReference type="InterPro" id="IPR036365">
    <property type="entry name" value="PGBD-like_sf"/>
</dbReference>
<protein>
    <submittedName>
        <fullName evidence="3">Peptidoglycan-binding protein</fullName>
    </submittedName>
</protein>
<dbReference type="InterPro" id="IPR047763">
    <property type="entry name" value="PG_bind_dom_phiBT1-type"/>
</dbReference>
<dbReference type="Gene3D" id="3.40.80.10">
    <property type="entry name" value="Peptidoglycan recognition protein-like"/>
    <property type="match status" value="1"/>
</dbReference>
<reference evidence="3 4" key="1">
    <citation type="submission" date="2024-10" db="EMBL/GenBank/DDBJ databases">
        <title>The Natural Products Discovery Center: Release of the First 8490 Sequenced Strains for Exploring Actinobacteria Biosynthetic Diversity.</title>
        <authorList>
            <person name="Kalkreuter E."/>
            <person name="Kautsar S.A."/>
            <person name="Yang D."/>
            <person name="Bader C.D."/>
            <person name="Teijaro C.N."/>
            <person name="Fluegel L."/>
            <person name="Davis C.M."/>
            <person name="Simpson J.R."/>
            <person name="Lauterbach L."/>
            <person name="Steele A.D."/>
            <person name="Gui C."/>
            <person name="Meng S."/>
            <person name="Li G."/>
            <person name="Viehrig K."/>
            <person name="Ye F."/>
            <person name="Su P."/>
            <person name="Kiefer A.F."/>
            <person name="Nichols A."/>
            <person name="Cepeda A.J."/>
            <person name="Yan W."/>
            <person name="Fan B."/>
            <person name="Jiang Y."/>
            <person name="Adhikari A."/>
            <person name="Zheng C.-J."/>
            <person name="Schuster L."/>
            <person name="Cowan T.M."/>
            <person name="Smanski M.J."/>
            <person name="Chevrette M.G."/>
            <person name="De Carvalho L.P.S."/>
            <person name="Shen B."/>
        </authorList>
    </citation>
    <scope>NUCLEOTIDE SEQUENCE [LARGE SCALE GENOMIC DNA]</scope>
    <source>
        <strain evidence="3 4">NPDC005497</strain>
    </source>
</reference>
<dbReference type="RefSeq" id="WP_389835506.1">
    <property type="nucleotide sequence ID" value="NZ_JBIAJP010000021.1"/>
</dbReference>
<keyword evidence="4" id="KW-1185">Reference proteome</keyword>
<dbReference type="Pfam" id="PF01476">
    <property type="entry name" value="LysM"/>
    <property type="match status" value="1"/>
</dbReference>
<dbReference type="SUPFAM" id="SSF47090">
    <property type="entry name" value="PGBD-like"/>
    <property type="match status" value="1"/>
</dbReference>
<dbReference type="InterPro" id="IPR002502">
    <property type="entry name" value="Amidase_domain"/>
</dbReference>
<accession>A0ABW6N8R0</accession>
<dbReference type="CDD" id="cd00118">
    <property type="entry name" value="LysM"/>
    <property type="match status" value="1"/>
</dbReference>
<evidence type="ECO:0000256" key="1">
    <source>
        <dbReference type="SAM" id="MobiDB-lite"/>
    </source>
</evidence>
<comment type="caution">
    <text evidence="3">The sequence shown here is derived from an EMBL/GenBank/DDBJ whole genome shotgun (WGS) entry which is preliminary data.</text>
</comment>
<dbReference type="EMBL" id="JBIAJP010000021">
    <property type="protein sequence ID" value="MFF0009574.1"/>
    <property type="molecule type" value="Genomic_DNA"/>
</dbReference>
<evidence type="ECO:0000313" key="4">
    <source>
        <dbReference type="Proteomes" id="UP001601422"/>
    </source>
</evidence>
<name>A0ABW6N8R0_9ACTN</name>
<dbReference type="PROSITE" id="PS51782">
    <property type="entry name" value="LYSM"/>
    <property type="match status" value="1"/>
</dbReference>
<evidence type="ECO:0000313" key="3">
    <source>
        <dbReference type="EMBL" id="MFF0009574.1"/>
    </source>
</evidence>
<dbReference type="Gene3D" id="3.10.350.10">
    <property type="entry name" value="LysM domain"/>
    <property type="match status" value="1"/>
</dbReference>
<dbReference type="Proteomes" id="UP001601422">
    <property type="component" value="Unassembled WGS sequence"/>
</dbReference>
<proteinExistence type="predicted"/>
<dbReference type="InterPro" id="IPR036366">
    <property type="entry name" value="PGBDSf"/>
</dbReference>
<dbReference type="InterPro" id="IPR018392">
    <property type="entry name" value="LysM"/>
</dbReference>
<dbReference type="Gene3D" id="1.10.101.10">
    <property type="entry name" value="PGBD-like superfamily/PGBD"/>
    <property type="match status" value="1"/>
</dbReference>
<sequence>MKLVTRKELGWPASAAPSQATAKGVKVHYEGAPVSPRLLDDHSACIAEWKAIRKSHLANKAENYSDVAYNFAACPHGYLLEGRGIGKRTGANGNQALNTAHYAIVGLVGSEGLTQPTDAMLSAIRDGIELLRKHGAGNEIKGHRDGYATACPGPRLYAWVQKGAPRPGSSTPTPPSAGSYTVKDGDTLSSIGRALGVDWKILAAANDLDAPYAIRPGQKLLVPGKAPAASKPPAAKPPKFPGVQYFKPGANNKYVTQLGKQLVKKGFGKHYAEGPGPRWGEADRKNVADFQRSQKWSGSDADGYPGPETWKRLFS</sequence>
<dbReference type="SMART" id="SM00257">
    <property type="entry name" value="LysM"/>
    <property type="match status" value="1"/>
</dbReference>
<dbReference type="CDD" id="cd06583">
    <property type="entry name" value="PGRP"/>
    <property type="match status" value="1"/>
</dbReference>
<dbReference type="SUPFAM" id="SSF55846">
    <property type="entry name" value="N-acetylmuramoyl-L-alanine amidase-like"/>
    <property type="match status" value="1"/>
</dbReference>
<evidence type="ECO:0000259" key="2">
    <source>
        <dbReference type="PROSITE" id="PS51782"/>
    </source>
</evidence>
<organism evidence="3 4">
    <name type="scientific">Streptomyces tibetensis</name>
    <dbReference type="NCBI Taxonomy" id="2382123"/>
    <lineage>
        <taxon>Bacteria</taxon>
        <taxon>Bacillati</taxon>
        <taxon>Actinomycetota</taxon>
        <taxon>Actinomycetes</taxon>
        <taxon>Kitasatosporales</taxon>
        <taxon>Streptomycetaceae</taxon>
        <taxon>Streptomyces</taxon>
    </lineage>
</organism>
<dbReference type="NCBIfam" id="NF038080">
    <property type="entry name" value="PG_bind_siph"/>
    <property type="match status" value="1"/>
</dbReference>